<protein>
    <submittedName>
        <fullName evidence="1">Uncharacterized protein</fullName>
    </submittedName>
</protein>
<gene>
    <name evidence="1" type="ORF">EGYM00392_LOCUS41446</name>
</gene>
<dbReference type="AlphaFoldDB" id="A0A7S1J2D4"/>
<dbReference type="EMBL" id="HBGA01111287">
    <property type="protein sequence ID" value="CAD9030307.1"/>
    <property type="molecule type" value="Transcribed_RNA"/>
</dbReference>
<proteinExistence type="predicted"/>
<reference evidence="1" key="1">
    <citation type="submission" date="2021-01" db="EMBL/GenBank/DDBJ databases">
        <authorList>
            <person name="Corre E."/>
            <person name="Pelletier E."/>
            <person name="Niang G."/>
            <person name="Scheremetjew M."/>
            <person name="Finn R."/>
            <person name="Kale V."/>
            <person name="Holt S."/>
            <person name="Cochrane G."/>
            <person name="Meng A."/>
            <person name="Brown T."/>
            <person name="Cohen L."/>
        </authorList>
    </citation>
    <scope>NUCLEOTIDE SEQUENCE</scope>
    <source>
        <strain evidence="1">NIES-381</strain>
    </source>
</reference>
<evidence type="ECO:0000313" key="1">
    <source>
        <dbReference type="EMBL" id="CAD9030307.1"/>
    </source>
</evidence>
<sequence>MRVLATMDAWQRLAAPGQLPTPYGAAYTVLKGSVQQQWPQLYQSGLAQIYVLQPERDRTLHQVLMEIQRRQGLGVAFVAPFTQDKNSTHSNRVVNNLKLALKAVVSGRVDCLFVDEKLLINASACSVNSTSCASQTWVPWVQHSHAATPPPP</sequence>
<organism evidence="1">
    <name type="scientific">Eutreptiella gymnastica</name>
    <dbReference type="NCBI Taxonomy" id="73025"/>
    <lineage>
        <taxon>Eukaryota</taxon>
        <taxon>Discoba</taxon>
        <taxon>Euglenozoa</taxon>
        <taxon>Euglenida</taxon>
        <taxon>Spirocuta</taxon>
        <taxon>Euglenophyceae</taxon>
        <taxon>Eutreptiales</taxon>
        <taxon>Eutreptiaceae</taxon>
        <taxon>Eutreptiella</taxon>
    </lineage>
</organism>
<name>A0A7S1J2D4_9EUGL</name>
<accession>A0A7S1J2D4</accession>